<dbReference type="RefSeq" id="XP_023595117.1">
    <property type="nucleotide sequence ID" value="XM_023739349.1"/>
</dbReference>
<dbReference type="AlphaFoldDB" id="A0A2Y9RKX8"/>
<proteinExistence type="predicted"/>
<evidence type="ECO:0000256" key="1">
    <source>
        <dbReference type="SAM" id="MobiDB-lite"/>
    </source>
</evidence>
<accession>A0A2Y9RKX8</accession>
<protein>
    <submittedName>
        <fullName evidence="3">Zinc finger and BTB domain-containing protein 38 isoform X2</fullName>
    </submittedName>
</protein>
<reference evidence="3" key="1">
    <citation type="submission" date="2025-08" db="UniProtKB">
        <authorList>
            <consortium name="RefSeq"/>
        </authorList>
    </citation>
    <scope>IDENTIFICATION</scope>
</reference>
<keyword evidence="2" id="KW-1185">Reference proteome</keyword>
<dbReference type="GeneID" id="101344663"/>
<feature type="compositionally biased region" description="Pro residues" evidence="1">
    <location>
        <begin position="73"/>
        <end position="87"/>
    </location>
</feature>
<name>A0A2Y9RKX8_TRIMA</name>
<evidence type="ECO:0000313" key="2">
    <source>
        <dbReference type="Proteomes" id="UP000248480"/>
    </source>
</evidence>
<feature type="region of interest" description="Disordered" evidence="1">
    <location>
        <begin position="40"/>
        <end position="135"/>
    </location>
</feature>
<sequence length="182" mass="18968">MDCRVALPSGSKLCPPLPSPEEAESAALCVGSGSWQARCGSHAAPGRGLGARGSFVGPQSPPRWNVRARGPAVGPPSGDPPLPPAPRPRPRRGVSLAPRPAGLRVGPTFSRTGRVLCPAPGAGRPAEPSRRRPFSGRCCAALRPYSRVRKHHGPPGKRAGGGGPEPYLDVEEMEDSESRISK</sequence>
<organism evidence="2 3">
    <name type="scientific">Trichechus manatus latirostris</name>
    <name type="common">Florida manatee</name>
    <dbReference type="NCBI Taxonomy" id="127582"/>
    <lineage>
        <taxon>Eukaryota</taxon>
        <taxon>Metazoa</taxon>
        <taxon>Chordata</taxon>
        <taxon>Craniata</taxon>
        <taxon>Vertebrata</taxon>
        <taxon>Euteleostomi</taxon>
        <taxon>Mammalia</taxon>
        <taxon>Eutheria</taxon>
        <taxon>Afrotheria</taxon>
        <taxon>Sirenia</taxon>
        <taxon>Trichechidae</taxon>
        <taxon>Trichechus</taxon>
    </lineage>
</organism>
<dbReference type="Proteomes" id="UP000248480">
    <property type="component" value="Unplaced"/>
</dbReference>
<gene>
    <name evidence="3" type="primary">ZBTB38</name>
</gene>
<feature type="region of interest" description="Disordered" evidence="1">
    <location>
        <begin position="1"/>
        <end position="27"/>
    </location>
</feature>
<dbReference type="CTD" id="253461"/>
<feature type="region of interest" description="Disordered" evidence="1">
    <location>
        <begin position="147"/>
        <end position="182"/>
    </location>
</feature>
<evidence type="ECO:0000313" key="3">
    <source>
        <dbReference type="RefSeq" id="XP_023595117.1"/>
    </source>
</evidence>